<evidence type="ECO:0000313" key="4">
    <source>
        <dbReference type="Proteomes" id="UP000714420"/>
    </source>
</evidence>
<accession>A0ABX2AMM3</accession>
<dbReference type="Gene3D" id="2.60.40.1930">
    <property type="match status" value="1"/>
</dbReference>
<dbReference type="RefSeq" id="WP_172275365.1">
    <property type="nucleotide sequence ID" value="NZ_CASGMU010000004.1"/>
</dbReference>
<comment type="caution">
    <text evidence="3">The sequence shown here is derived from an EMBL/GenBank/DDBJ whole genome shotgun (WGS) entry which is preliminary data.</text>
</comment>
<feature type="signal peptide" evidence="2">
    <location>
        <begin position="1"/>
        <end position="23"/>
    </location>
</feature>
<evidence type="ECO:0000256" key="2">
    <source>
        <dbReference type="SAM" id="SignalP"/>
    </source>
</evidence>
<keyword evidence="2" id="KW-0732">Signal</keyword>
<reference evidence="3 4" key="1">
    <citation type="submission" date="2020-05" db="EMBL/GenBank/DDBJ databases">
        <title>Distinct polysaccharide utilization as determinants for interspecies competition between intestinal Prevotella spp.</title>
        <authorList>
            <person name="Galvez E.J.C."/>
            <person name="Iljazovic A."/>
            <person name="Strowig T."/>
        </authorList>
    </citation>
    <scope>NUCLEOTIDE SEQUENCE [LARGE SCALE GENOMIC DNA]</scope>
    <source>
        <strain evidence="3 4">PMUR</strain>
    </source>
</reference>
<feature type="chain" id="PRO_5047386727" evidence="2">
    <location>
        <begin position="24"/>
        <end position="947"/>
    </location>
</feature>
<sequence>MKIATHLILSFVIICGFSAPASAEDTPTLPYGLETIRQTLEKSSAETIQEKVYIHTDNTCYFVGDTLWYKAYVVRADNFKPTDMSRILYVELLTPDGFLVERQNIIVSDKGFSCGNFTLKDSLYSGYYELRAYTRWMLNFNAYERRFSKNDSYFFYNKAMAKDYFRAWDGLYSRVIPIYSKPDQAGDFTYKRMYQRPHQRIRKARPEKLHVSFYPEGGHLVKGVENRVAFEITDQEGAAVNVKGFIYTKNKDTERISATPRHMGRGTFNVTPGDERLYASFTWRGKEYTFRLPEAEKSGVAMKMNGKKVTVNAAEMEQGTNYGLSVTCRGALKHFQQVAVPHTGSITIDMPDLPTGVNDITLFTDYGRIVADRLFFVNNNDYDGHIIEIDSEMKKQYAPYEKISISMKCSDVPETFSVAVRDTRTDEPSYNDGNIMTDLLLGSELKGFVANPAYYFESGDEAHKEALDLLMMVQGWRKYNWNELADTAYLNRRYTPEKTMTVEGCVYKMLSINEIELDEIANWKFGTGYGGTKTDKDSEDISATGSEADDRGLISTDDISTGTEASDGGVIDFISINDANSQLGVNHGNLRREVLIEAEVALEGGFAASTQLTHNRGRFLFEIPPFYGTSILNMKAYSEKDSVKKNMTSRADKKILDESAYPDYFVKRDMIYPTSANPYSYYQDHAPEYVLPTFTDTLSELSMENDEHLLQNVNVKGKRRGKRAIDYRKPAFMTDAYDIYNDITDYGLSFGKVDMRQFPQQVCRFLFGNMNRYNRYNVAARIDNYTYYRNFKPDMENAENTWNNKSSGELMEILKLKRLKDIKVFTDFEPRNADSTMVTDEFSPDATVELVTFADNAVQPTFRDRHYVLKGFNEAAGFYQPDYSTRVPQSPDDYRRTLYWNPNARPDENGKFTATFYNNSKETRIKVSAEGISPDGTIITTAPNYAK</sequence>
<proteinExistence type="predicted"/>
<organism evidence="3 4">
    <name type="scientific">Xylanibacter muris</name>
    <dbReference type="NCBI Taxonomy" id="2736290"/>
    <lineage>
        <taxon>Bacteria</taxon>
        <taxon>Pseudomonadati</taxon>
        <taxon>Bacteroidota</taxon>
        <taxon>Bacteroidia</taxon>
        <taxon>Bacteroidales</taxon>
        <taxon>Prevotellaceae</taxon>
        <taxon>Xylanibacter</taxon>
    </lineage>
</organism>
<evidence type="ECO:0000313" key="3">
    <source>
        <dbReference type="EMBL" id="NPD92010.1"/>
    </source>
</evidence>
<gene>
    <name evidence="3" type="ORF">HPS56_06525</name>
</gene>
<evidence type="ECO:0000256" key="1">
    <source>
        <dbReference type="SAM" id="MobiDB-lite"/>
    </source>
</evidence>
<protein>
    <submittedName>
        <fullName evidence="3">Uncharacterized protein</fullName>
    </submittedName>
</protein>
<dbReference type="EMBL" id="JABKKF010000005">
    <property type="protein sequence ID" value="NPD92010.1"/>
    <property type="molecule type" value="Genomic_DNA"/>
</dbReference>
<name>A0ABX2AMM3_9BACT</name>
<dbReference type="Proteomes" id="UP000714420">
    <property type="component" value="Unassembled WGS sequence"/>
</dbReference>
<keyword evidence="4" id="KW-1185">Reference proteome</keyword>
<feature type="region of interest" description="Disordered" evidence="1">
    <location>
        <begin position="534"/>
        <end position="559"/>
    </location>
</feature>